<evidence type="ECO:0000259" key="2">
    <source>
        <dbReference type="Pfam" id="PF11845"/>
    </source>
</evidence>
<evidence type="ECO:0000256" key="1">
    <source>
        <dbReference type="SAM" id="SignalP"/>
    </source>
</evidence>
<keyword evidence="3" id="KW-0418">Kinase</keyword>
<dbReference type="Proteomes" id="UP000675880">
    <property type="component" value="Unassembled WGS sequence"/>
</dbReference>
<evidence type="ECO:0000313" key="4">
    <source>
        <dbReference type="Proteomes" id="UP000675880"/>
    </source>
</evidence>
<feature type="signal peptide" evidence="1">
    <location>
        <begin position="1"/>
        <end position="27"/>
    </location>
</feature>
<proteinExistence type="predicted"/>
<organism evidence="3 4">
    <name type="scientific">Nitrospira defluvii</name>
    <dbReference type="NCBI Taxonomy" id="330214"/>
    <lineage>
        <taxon>Bacteria</taxon>
        <taxon>Pseudomonadati</taxon>
        <taxon>Nitrospirota</taxon>
        <taxon>Nitrospiria</taxon>
        <taxon>Nitrospirales</taxon>
        <taxon>Nitrospiraceae</taxon>
        <taxon>Nitrospira</taxon>
    </lineage>
</organism>
<comment type="caution">
    <text evidence="3">The sequence shown here is derived from an EMBL/GenBank/DDBJ whole genome shotgun (WGS) entry which is preliminary data.</text>
</comment>
<keyword evidence="4" id="KW-1185">Reference proteome</keyword>
<sequence length="244" mass="26646">MANHCISRILVAVLTATSIGTAVPASANTEVETAELLIKLVQVGRGVLSENQAIINDSSKGEKGFTGDFVANQVIERFRKATKIDLSRPATVPQGPLFLAMVESEKEVIDEAQPVINKQGVGFKGMIPAVFARKSGERFFRKTGIRVKLTSTDYRYPGNRPDDFEAEVLRLFADTRHPKGQPYSRTTMLDGRPVLRMMDPEYAATTCLSCHGNPKGDRDVTGAKKEGWHEGDLAGAISIVIPMK</sequence>
<reference evidence="3 4" key="1">
    <citation type="submission" date="2021-02" db="EMBL/GenBank/DDBJ databases">
        <authorList>
            <person name="Han P."/>
        </authorList>
    </citation>
    <scope>NUCLEOTIDE SEQUENCE [LARGE SCALE GENOMIC DNA]</scope>
    <source>
        <strain evidence="3">Candidatus Nitrospira sp. ZN2</strain>
    </source>
</reference>
<protein>
    <submittedName>
        <fullName evidence="3">Histidine kinase</fullName>
    </submittedName>
</protein>
<feature type="chain" id="PRO_5046616134" evidence="1">
    <location>
        <begin position="28"/>
        <end position="244"/>
    </location>
</feature>
<keyword evidence="3" id="KW-0808">Transferase</keyword>
<name>A0ABN7LV76_9BACT</name>
<dbReference type="Pfam" id="PF11845">
    <property type="entry name" value="Tll0287-like"/>
    <property type="match status" value="1"/>
</dbReference>
<keyword evidence="1" id="KW-0732">Signal</keyword>
<feature type="domain" description="Tll0287-like" evidence="2">
    <location>
        <begin position="101"/>
        <end position="242"/>
    </location>
</feature>
<dbReference type="InterPro" id="IPR021796">
    <property type="entry name" value="Tll0287-like_dom"/>
</dbReference>
<evidence type="ECO:0000313" key="3">
    <source>
        <dbReference type="EMBL" id="CAE6767559.1"/>
    </source>
</evidence>
<accession>A0ABN7LV76</accession>
<gene>
    <name evidence="3" type="ORF">NSPZN2_40117</name>
</gene>
<dbReference type="EMBL" id="CAJNBJ010000017">
    <property type="protein sequence ID" value="CAE6767559.1"/>
    <property type="molecule type" value="Genomic_DNA"/>
</dbReference>
<dbReference type="GO" id="GO:0016301">
    <property type="term" value="F:kinase activity"/>
    <property type="evidence" value="ECO:0007669"/>
    <property type="project" value="UniProtKB-KW"/>
</dbReference>
<dbReference type="RefSeq" id="WP_213042989.1">
    <property type="nucleotide sequence ID" value="NZ_CAJNBJ010000017.1"/>
</dbReference>